<evidence type="ECO:0000313" key="3">
    <source>
        <dbReference type="Proteomes" id="UP001447008"/>
    </source>
</evidence>
<sequence length="189" mass="21192">MRWLVLLLLLALSGCASYNKTEQGAPQSLVSFSAEVGLALSAPPVELLNSQWQKRMYVTKAQTQQALLSQLAINGEGELRLALMSAAGLPVFTLSYKAEQGVTAQRFIAAEDLDPSYILADIQLVHWPVAQLNKHLKGAHLIEYRQDGELIRELRQNDTSLLEIRYGAEVIILNNKIHHYEIRFEEVKP</sequence>
<keyword evidence="1" id="KW-0732">Signal</keyword>
<dbReference type="InterPro" id="IPR021675">
    <property type="entry name" value="DUF3261"/>
</dbReference>
<feature type="chain" id="PRO_5046906973" evidence="1">
    <location>
        <begin position="19"/>
        <end position="189"/>
    </location>
</feature>
<organism evidence="2 3">
    <name type="scientific">Pseudoalteromonas qingdaonensis</name>
    <dbReference type="NCBI Taxonomy" id="3131913"/>
    <lineage>
        <taxon>Bacteria</taxon>
        <taxon>Pseudomonadati</taxon>
        <taxon>Pseudomonadota</taxon>
        <taxon>Gammaproteobacteria</taxon>
        <taxon>Alteromonadales</taxon>
        <taxon>Pseudoalteromonadaceae</taxon>
        <taxon>Pseudoalteromonas</taxon>
    </lineage>
</organism>
<protein>
    <submittedName>
        <fullName evidence="2">DUF3261 domain-containing protein</fullName>
    </submittedName>
</protein>
<dbReference type="RefSeq" id="WP_342678886.1">
    <property type="nucleotide sequence ID" value="NZ_JBCGCU010000011.1"/>
</dbReference>
<gene>
    <name evidence="2" type="ORF">WCN91_10655</name>
</gene>
<evidence type="ECO:0000313" key="2">
    <source>
        <dbReference type="EMBL" id="MEM0515865.1"/>
    </source>
</evidence>
<dbReference type="Pfam" id="PF11659">
    <property type="entry name" value="DUF3261"/>
    <property type="match status" value="1"/>
</dbReference>
<keyword evidence="3" id="KW-1185">Reference proteome</keyword>
<feature type="signal peptide" evidence="1">
    <location>
        <begin position="1"/>
        <end position="18"/>
    </location>
</feature>
<reference evidence="2 3" key="1">
    <citation type="submission" date="2024-03" db="EMBL/GenBank/DDBJ databases">
        <title>Pseudoalteromonas qingdaonensis sp. nov., isolated from the intestines of marine benthic organisms.</title>
        <authorList>
            <person name="Lin X."/>
            <person name="Fang S."/>
            <person name="Hu X."/>
        </authorList>
    </citation>
    <scope>NUCLEOTIDE SEQUENCE [LARGE SCALE GENOMIC DNA]</scope>
    <source>
        <strain evidence="2 3">YIC-827</strain>
    </source>
</reference>
<dbReference type="PROSITE" id="PS51257">
    <property type="entry name" value="PROKAR_LIPOPROTEIN"/>
    <property type="match status" value="1"/>
</dbReference>
<proteinExistence type="predicted"/>
<dbReference type="EMBL" id="JBCGCU010000011">
    <property type="protein sequence ID" value="MEM0515865.1"/>
    <property type="molecule type" value="Genomic_DNA"/>
</dbReference>
<name>A0ABU9MX77_9GAMM</name>
<accession>A0ABU9MX77</accession>
<evidence type="ECO:0000256" key="1">
    <source>
        <dbReference type="SAM" id="SignalP"/>
    </source>
</evidence>
<dbReference type="Proteomes" id="UP001447008">
    <property type="component" value="Unassembled WGS sequence"/>
</dbReference>
<comment type="caution">
    <text evidence="2">The sequence shown here is derived from an EMBL/GenBank/DDBJ whole genome shotgun (WGS) entry which is preliminary data.</text>
</comment>